<dbReference type="PANTHER" id="PTHR10797">
    <property type="entry name" value="CCR4-NOT TRANSCRIPTION COMPLEX SUBUNIT"/>
    <property type="match status" value="1"/>
</dbReference>
<dbReference type="FunFam" id="3.30.420.10:FF:000130">
    <property type="entry name" value="CAF1 family ribonuclease containing protein"/>
    <property type="match status" value="1"/>
</dbReference>
<reference evidence="1" key="1">
    <citation type="submission" date="2015-04" db="UniProtKB">
        <authorList>
            <consortium name="EnsemblPlants"/>
        </authorList>
    </citation>
    <scope>IDENTIFICATION</scope>
</reference>
<evidence type="ECO:0000313" key="2">
    <source>
        <dbReference type="Proteomes" id="UP000026961"/>
    </source>
</evidence>
<sequence>METYQPGRRRCLAADHHRRGIVVAAGTSCYPYAASPYSMAPASLSRHIGAGGGALNTAFTGTTNGGGDAIGPGSYSLSLHGHTGVGGDQITVFAGGDTLAANFINYSYCFAAPVPYSAQDWHHIGAGGDYNMVFPSMPYFATADLHHIGGGSDHSTVFFPNIDALAMNAFSLAAPNQHSAVEFYYNGAGGGQNIEEFYYNGASGELNTEEFYYNGASGVQNMVSPNMDTLTTNAFSFATFGHYSATEFYYNGASGEHNIVSPNMDTLTANAFSFVTPIHYSAAEFYYNGASGEQNMEEFYYNGASGEQNIEEFYYNGVSGVQNMVPPNVDTLTANTFSFTTPGHYSATEFYYNGAGDEQNMEEFYYNGASYEQNMVSPNTDNLAMNAFSFAAPFNHSAAEFLHHIGATSERNTVCPNIIDTPLAVNAFSFVAPVHYSDANADLHLHVVDAGDEQDTVAANVDALGIPPAPPSPAPASITNVTVKSVWRENCTEQFKLVVDALNQPRRHLYIAVDMEFAADATTNIRRRPVTSTGCYHHLREFVNHGDIVQMGLTFVFVGDGEQSSSSSPPPITLEINFKINIKARKYNKKSIAFLSRHGHDLREHRRRGVSPRRVYEGLLRHLPFGDTSVTWVAYHGDYDLGFLLRLLQRGGRRRGPASASRDFPAFYDVRVIRQMLEDHGFSGKLTGLAEHLGIRRTGGAAHHAGSDALLTLSCFFKIFRSLSGQQLHQLDARRGLLAGLEEWNMAIKCARHIDDHTRNIKVIDVVAENLDEEARRIGELVAGNFSIIGVDVNQVVIHPRLGRKGYEMIIAFMNPEGMLAYGRAWKFCISRFTSDNNGYVLNLKQLAELMQSCGATNNPDVSWVTFQGSDVIYRLIRSANGGVIPSLISGESYFPSLYDVALIVGGFHGIGTLATTDRKVGIFDVARALKLKAIKADKEAERVLLTLRCFMRLAELIP</sequence>
<dbReference type="EnsemblPlants" id="OGLUM10G10160.1">
    <property type="protein sequence ID" value="OGLUM10G10160.1"/>
    <property type="gene ID" value="OGLUM10G10160"/>
</dbReference>
<dbReference type="STRING" id="40148.A0A0E0BAM9"/>
<dbReference type="InterPro" id="IPR036397">
    <property type="entry name" value="RNaseH_sf"/>
</dbReference>
<dbReference type="HOGENOM" id="CLU_010072_0_0_1"/>
<dbReference type="SUPFAM" id="SSF53098">
    <property type="entry name" value="Ribonuclease H-like"/>
    <property type="match status" value="2"/>
</dbReference>
<dbReference type="Gene3D" id="3.30.420.10">
    <property type="entry name" value="Ribonuclease H-like superfamily/Ribonuclease H"/>
    <property type="match status" value="2"/>
</dbReference>
<dbReference type="Gramene" id="OGLUM10G10160.1">
    <property type="protein sequence ID" value="OGLUM10G10160.1"/>
    <property type="gene ID" value="OGLUM10G10160"/>
</dbReference>
<dbReference type="eggNOG" id="KOG0304">
    <property type="taxonomic scope" value="Eukaryota"/>
</dbReference>
<proteinExistence type="predicted"/>
<keyword evidence="2" id="KW-1185">Reference proteome</keyword>
<dbReference type="GO" id="GO:0030014">
    <property type="term" value="C:CCR4-NOT complex"/>
    <property type="evidence" value="ECO:0007669"/>
    <property type="project" value="InterPro"/>
</dbReference>
<dbReference type="Proteomes" id="UP000026961">
    <property type="component" value="Chromosome 10"/>
</dbReference>
<dbReference type="InterPro" id="IPR039637">
    <property type="entry name" value="CNOT7/CNOT8/Pop2"/>
</dbReference>
<name>A0A0E0BAM9_9ORYZ</name>
<evidence type="ECO:0000313" key="1">
    <source>
        <dbReference type="EnsemblPlants" id="OGLUM10G10160.1"/>
    </source>
</evidence>
<dbReference type="InterPro" id="IPR012337">
    <property type="entry name" value="RNaseH-like_sf"/>
</dbReference>
<organism evidence="1">
    <name type="scientific">Oryza glumipatula</name>
    <dbReference type="NCBI Taxonomy" id="40148"/>
    <lineage>
        <taxon>Eukaryota</taxon>
        <taxon>Viridiplantae</taxon>
        <taxon>Streptophyta</taxon>
        <taxon>Embryophyta</taxon>
        <taxon>Tracheophyta</taxon>
        <taxon>Spermatophyta</taxon>
        <taxon>Magnoliopsida</taxon>
        <taxon>Liliopsida</taxon>
        <taxon>Poales</taxon>
        <taxon>Poaceae</taxon>
        <taxon>BOP clade</taxon>
        <taxon>Oryzoideae</taxon>
        <taxon>Oryzeae</taxon>
        <taxon>Oryzinae</taxon>
        <taxon>Oryza</taxon>
    </lineage>
</organism>
<accession>A0A0E0BAM9</accession>
<reference evidence="1" key="2">
    <citation type="submission" date="2018-05" db="EMBL/GenBank/DDBJ databases">
        <title>OgluRS3 (Oryza glumaepatula Reference Sequence Version 3).</title>
        <authorList>
            <person name="Zhang J."/>
            <person name="Kudrna D."/>
            <person name="Lee S."/>
            <person name="Talag J."/>
            <person name="Welchert J."/>
            <person name="Wing R.A."/>
        </authorList>
    </citation>
    <scope>NUCLEOTIDE SEQUENCE [LARGE SCALE GENOMIC DNA]</scope>
</reference>
<dbReference type="GO" id="GO:0004535">
    <property type="term" value="F:poly(A)-specific ribonuclease activity"/>
    <property type="evidence" value="ECO:0007669"/>
    <property type="project" value="InterPro"/>
</dbReference>
<dbReference type="GO" id="GO:0003676">
    <property type="term" value="F:nucleic acid binding"/>
    <property type="evidence" value="ECO:0007669"/>
    <property type="project" value="InterPro"/>
</dbReference>
<dbReference type="AlphaFoldDB" id="A0A0E0BAM9"/>
<protein>
    <submittedName>
        <fullName evidence="1">Uncharacterized protein</fullName>
    </submittedName>
</protein>